<dbReference type="Proteomes" id="UP000490800">
    <property type="component" value="Unassembled WGS sequence"/>
</dbReference>
<accession>A0A7X3FER7</accession>
<organism evidence="3 4">
    <name type="scientific">Paenibacillus lutrae</name>
    <dbReference type="NCBI Taxonomy" id="2078573"/>
    <lineage>
        <taxon>Bacteria</taxon>
        <taxon>Bacillati</taxon>
        <taxon>Bacillota</taxon>
        <taxon>Bacilli</taxon>
        <taxon>Bacillales</taxon>
        <taxon>Paenibacillaceae</taxon>
        <taxon>Paenibacillus</taxon>
    </lineage>
</organism>
<dbReference type="AlphaFoldDB" id="A0A7X3FER7"/>
<dbReference type="GO" id="GO:0003700">
    <property type="term" value="F:DNA-binding transcription factor activity"/>
    <property type="evidence" value="ECO:0007669"/>
    <property type="project" value="InterPro"/>
</dbReference>
<gene>
    <name evidence="3" type="ORF">EDM21_01835</name>
</gene>
<dbReference type="PANTHER" id="PTHR33164">
    <property type="entry name" value="TRANSCRIPTIONAL REGULATOR, MARR FAMILY"/>
    <property type="match status" value="1"/>
</dbReference>
<dbReference type="SMART" id="SM00347">
    <property type="entry name" value="HTH_MARR"/>
    <property type="match status" value="1"/>
</dbReference>
<protein>
    <submittedName>
        <fullName evidence="3">MarR family transcriptional regulator</fullName>
    </submittedName>
</protein>
<proteinExistence type="predicted"/>
<name>A0A7X3FER7_9BACL</name>
<evidence type="ECO:0000313" key="3">
    <source>
        <dbReference type="EMBL" id="MVO98289.1"/>
    </source>
</evidence>
<dbReference type="GO" id="GO:0003677">
    <property type="term" value="F:DNA binding"/>
    <property type="evidence" value="ECO:0007669"/>
    <property type="project" value="UniProtKB-KW"/>
</dbReference>
<dbReference type="GO" id="GO:0006950">
    <property type="term" value="P:response to stress"/>
    <property type="evidence" value="ECO:0007669"/>
    <property type="project" value="TreeGrafter"/>
</dbReference>
<dbReference type="EMBL" id="RHLK01000001">
    <property type="protein sequence ID" value="MVO98289.1"/>
    <property type="molecule type" value="Genomic_DNA"/>
</dbReference>
<evidence type="ECO:0000256" key="1">
    <source>
        <dbReference type="ARBA" id="ARBA00023125"/>
    </source>
</evidence>
<sequence>MLSSIFGKLYYDLTLNELKMMNSIDLYPNLTYNSLLYLDLIAYHPNCTVSSIAELLHVSKSAVTIKVSELIKQGFVEKKQSERDKRVYYLSVKPEIQGHYDIYNQIIKQAGEKMKDTYTTEEISLFCNMLSSFNKYCFPEKS</sequence>
<dbReference type="InterPro" id="IPR011991">
    <property type="entry name" value="ArsR-like_HTH"/>
</dbReference>
<dbReference type="Pfam" id="PF01047">
    <property type="entry name" value="MarR"/>
    <property type="match status" value="1"/>
</dbReference>
<evidence type="ECO:0000313" key="4">
    <source>
        <dbReference type="Proteomes" id="UP000490800"/>
    </source>
</evidence>
<feature type="domain" description="HTH marR-type" evidence="2">
    <location>
        <begin position="1"/>
        <end position="135"/>
    </location>
</feature>
<dbReference type="CDD" id="cd00090">
    <property type="entry name" value="HTH_ARSR"/>
    <property type="match status" value="1"/>
</dbReference>
<keyword evidence="1" id="KW-0238">DNA-binding</keyword>
<dbReference type="InterPro" id="IPR039422">
    <property type="entry name" value="MarR/SlyA-like"/>
</dbReference>
<evidence type="ECO:0000259" key="2">
    <source>
        <dbReference type="PROSITE" id="PS50995"/>
    </source>
</evidence>
<dbReference type="InterPro" id="IPR036390">
    <property type="entry name" value="WH_DNA-bd_sf"/>
</dbReference>
<comment type="caution">
    <text evidence="3">The sequence shown here is derived from an EMBL/GenBank/DDBJ whole genome shotgun (WGS) entry which is preliminary data.</text>
</comment>
<dbReference type="SUPFAM" id="SSF46785">
    <property type="entry name" value="Winged helix' DNA-binding domain"/>
    <property type="match status" value="1"/>
</dbReference>
<dbReference type="PANTHER" id="PTHR33164:SF89">
    <property type="entry name" value="MARR FAMILY REGULATORY PROTEIN"/>
    <property type="match status" value="1"/>
</dbReference>
<dbReference type="Gene3D" id="1.10.10.10">
    <property type="entry name" value="Winged helix-like DNA-binding domain superfamily/Winged helix DNA-binding domain"/>
    <property type="match status" value="1"/>
</dbReference>
<reference evidence="3 4" key="1">
    <citation type="journal article" date="2019" name="Microorganisms">
        <title>Paenibacillus lutrae sp. nov., A Chitinolytic Species Isolated from A River Otter in Castril Natural Park, Granada, Spain.</title>
        <authorList>
            <person name="Rodriguez M."/>
            <person name="Reina J.C."/>
            <person name="Bejar V."/>
            <person name="Llamas I."/>
        </authorList>
    </citation>
    <scope>NUCLEOTIDE SEQUENCE [LARGE SCALE GENOMIC DNA]</scope>
    <source>
        <strain evidence="3 4">N10</strain>
    </source>
</reference>
<dbReference type="InterPro" id="IPR036388">
    <property type="entry name" value="WH-like_DNA-bd_sf"/>
</dbReference>
<keyword evidence="4" id="KW-1185">Reference proteome</keyword>
<dbReference type="InterPro" id="IPR000835">
    <property type="entry name" value="HTH_MarR-typ"/>
</dbReference>
<dbReference type="OrthoDB" id="1853358at2"/>
<dbReference type="RefSeq" id="WP_157332356.1">
    <property type="nucleotide sequence ID" value="NZ_RHLK01000001.1"/>
</dbReference>
<dbReference type="PROSITE" id="PS50995">
    <property type="entry name" value="HTH_MARR_2"/>
    <property type="match status" value="1"/>
</dbReference>